<comment type="caution">
    <text evidence="3">The sequence shown here is derived from an EMBL/GenBank/DDBJ whole genome shotgun (WGS) entry which is preliminary data.</text>
</comment>
<evidence type="ECO:0000256" key="1">
    <source>
        <dbReference type="ARBA" id="ARBA00004496"/>
    </source>
</evidence>
<evidence type="ECO:0008006" key="5">
    <source>
        <dbReference type="Google" id="ProtNLM"/>
    </source>
</evidence>
<dbReference type="Proteomes" id="UP001221898">
    <property type="component" value="Unassembled WGS sequence"/>
</dbReference>
<dbReference type="InterPro" id="IPR052122">
    <property type="entry name" value="Intracell_Traff_Signaling_Reg"/>
</dbReference>
<organism evidence="3 4">
    <name type="scientific">Aldrovandia affinis</name>
    <dbReference type="NCBI Taxonomy" id="143900"/>
    <lineage>
        <taxon>Eukaryota</taxon>
        <taxon>Metazoa</taxon>
        <taxon>Chordata</taxon>
        <taxon>Craniata</taxon>
        <taxon>Vertebrata</taxon>
        <taxon>Euteleostomi</taxon>
        <taxon>Actinopterygii</taxon>
        <taxon>Neopterygii</taxon>
        <taxon>Teleostei</taxon>
        <taxon>Notacanthiformes</taxon>
        <taxon>Halosauridae</taxon>
        <taxon>Aldrovandia</taxon>
    </lineage>
</organism>
<dbReference type="InterPro" id="IPR036034">
    <property type="entry name" value="PDZ_sf"/>
</dbReference>
<evidence type="ECO:0000313" key="3">
    <source>
        <dbReference type="EMBL" id="KAJ8416970.1"/>
    </source>
</evidence>
<dbReference type="SUPFAM" id="SSF50156">
    <property type="entry name" value="PDZ domain-like"/>
    <property type="match status" value="1"/>
</dbReference>
<dbReference type="GO" id="GO:0005737">
    <property type="term" value="C:cytoplasm"/>
    <property type="evidence" value="ECO:0007669"/>
    <property type="project" value="UniProtKB-SubCell"/>
</dbReference>
<dbReference type="Gene3D" id="2.30.42.10">
    <property type="match status" value="1"/>
</dbReference>
<protein>
    <recommendedName>
        <fullName evidence="5">PDZ domain-containing protein</fullName>
    </recommendedName>
</protein>
<dbReference type="PANTHER" id="PTHR15963">
    <property type="entry name" value="GENERAL RECEPTOR FOR PHOSPHOINOSITIDES 1-ASSOCIATED SCAFFOLD PROTEIN-RELATED"/>
    <property type="match status" value="1"/>
</dbReference>
<name>A0AAD7X1M0_9TELE</name>
<accession>A0AAD7X1M0</accession>
<keyword evidence="2" id="KW-0963">Cytoplasm</keyword>
<reference evidence="3" key="1">
    <citation type="journal article" date="2023" name="Science">
        <title>Genome structures resolve the early diversification of teleost fishes.</title>
        <authorList>
            <person name="Parey E."/>
            <person name="Louis A."/>
            <person name="Montfort J."/>
            <person name="Bouchez O."/>
            <person name="Roques C."/>
            <person name="Iampietro C."/>
            <person name="Lluch J."/>
            <person name="Castinel A."/>
            <person name="Donnadieu C."/>
            <person name="Desvignes T."/>
            <person name="Floi Bucao C."/>
            <person name="Jouanno E."/>
            <person name="Wen M."/>
            <person name="Mejri S."/>
            <person name="Dirks R."/>
            <person name="Jansen H."/>
            <person name="Henkel C."/>
            <person name="Chen W.J."/>
            <person name="Zahm M."/>
            <person name="Cabau C."/>
            <person name="Klopp C."/>
            <person name="Thompson A.W."/>
            <person name="Robinson-Rechavi M."/>
            <person name="Braasch I."/>
            <person name="Lecointre G."/>
            <person name="Bobe J."/>
            <person name="Postlethwait J.H."/>
            <person name="Berthelot C."/>
            <person name="Roest Crollius H."/>
            <person name="Guiguen Y."/>
        </authorList>
    </citation>
    <scope>NUCLEOTIDE SEQUENCE</scope>
    <source>
        <strain evidence="3">NC1722</strain>
    </source>
</reference>
<gene>
    <name evidence="3" type="ORF">AAFF_G00328480</name>
</gene>
<evidence type="ECO:0000313" key="4">
    <source>
        <dbReference type="Proteomes" id="UP001221898"/>
    </source>
</evidence>
<comment type="subcellular location">
    <subcellularLocation>
        <location evidence="1">Cytoplasm</location>
    </subcellularLocation>
</comment>
<evidence type="ECO:0000256" key="2">
    <source>
        <dbReference type="ARBA" id="ARBA00022490"/>
    </source>
</evidence>
<sequence>MQSQHLELCQEDKNRAHGLDQIPWWIILILKGTGAQPCSEEETAGLTTGGIIVTVNGFCTEGSAHQHIVDLIQTSTNLLMMETMIATVVKRIELEKKMRLLKVPGELRRKRRGQSLREKWVELRVVTLQEQRLIRGNLNDYPPLPTQDSPVYLSGPTGLGSECFSSVSSYMSVMTEDSEDGTPLPYTLEDLSPFSPCHASAMGDACSFQGITGAFSPFGTLAQKARRGSTMKHFMKFIPGLNHSVEEEENH</sequence>
<proteinExistence type="predicted"/>
<keyword evidence="4" id="KW-1185">Reference proteome</keyword>
<dbReference type="AlphaFoldDB" id="A0AAD7X1M0"/>
<dbReference type="EMBL" id="JAINUG010000005">
    <property type="protein sequence ID" value="KAJ8416970.1"/>
    <property type="molecule type" value="Genomic_DNA"/>
</dbReference>
<dbReference type="PANTHER" id="PTHR15963:SF1">
    <property type="entry name" value="CYTOHESIN-INTERACTING PROTEIN"/>
    <property type="match status" value="1"/>
</dbReference>